<name>A0ABP0UB82_9BRYO</name>
<dbReference type="InterPro" id="IPR002683">
    <property type="entry name" value="PsbP_C"/>
</dbReference>
<gene>
    <name evidence="2" type="ORF">CSSPTR1EN2_LOCUS13735</name>
</gene>
<dbReference type="PANTHER" id="PTHR31407:SF20">
    <property type="entry name" value="THYLAKOID LUMENAL 19 KDA PROTEIN, CHLOROPLASTIC"/>
    <property type="match status" value="1"/>
</dbReference>
<evidence type="ECO:0000313" key="2">
    <source>
        <dbReference type="EMBL" id="CAK9216967.1"/>
    </source>
</evidence>
<evidence type="ECO:0000313" key="3">
    <source>
        <dbReference type="Proteomes" id="UP001497512"/>
    </source>
</evidence>
<dbReference type="PANTHER" id="PTHR31407">
    <property type="match status" value="1"/>
</dbReference>
<dbReference type="Proteomes" id="UP001497512">
    <property type="component" value="Chromosome 2"/>
</dbReference>
<reference evidence="2" key="1">
    <citation type="submission" date="2024-02" db="EMBL/GenBank/DDBJ databases">
        <authorList>
            <consortium name="ELIXIR-Norway"/>
            <consortium name="Elixir Norway"/>
        </authorList>
    </citation>
    <scope>NUCLEOTIDE SEQUENCE</scope>
</reference>
<feature type="domain" description="PsbP C-terminal" evidence="1">
    <location>
        <begin position="88"/>
        <end position="227"/>
    </location>
</feature>
<keyword evidence="3" id="KW-1185">Reference proteome</keyword>
<accession>A0ABP0UB82</accession>
<dbReference type="Pfam" id="PF01789">
    <property type="entry name" value="PsbP"/>
    <property type="match status" value="1"/>
</dbReference>
<dbReference type="InterPro" id="IPR016123">
    <property type="entry name" value="Mog1/PsbP_a/b/a-sand"/>
</dbReference>
<evidence type="ECO:0000259" key="1">
    <source>
        <dbReference type="Pfam" id="PF01789"/>
    </source>
</evidence>
<protein>
    <recommendedName>
        <fullName evidence="1">PsbP C-terminal domain-containing protein</fullName>
    </recommendedName>
</protein>
<dbReference type="Gene3D" id="3.40.1000.10">
    <property type="entry name" value="Mog1/PsbP, alpha/beta/alpha sandwich"/>
    <property type="match status" value="1"/>
</dbReference>
<dbReference type="EMBL" id="OZ019894">
    <property type="protein sequence ID" value="CAK9216967.1"/>
    <property type="molecule type" value="Genomic_DNA"/>
</dbReference>
<dbReference type="SUPFAM" id="SSF55724">
    <property type="entry name" value="Mog1p/PsbP-like"/>
    <property type="match status" value="1"/>
</dbReference>
<proteinExistence type="predicted"/>
<organism evidence="2 3">
    <name type="scientific">Sphagnum troendelagicum</name>
    <dbReference type="NCBI Taxonomy" id="128251"/>
    <lineage>
        <taxon>Eukaryota</taxon>
        <taxon>Viridiplantae</taxon>
        <taxon>Streptophyta</taxon>
        <taxon>Embryophyta</taxon>
        <taxon>Bryophyta</taxon>
        <taxon>Sphagnophytina</taxon>
        <taxon>Sphagnopsida</taxon>
        <taxon>Sphagnales</taxon>
        <taxon>Sphagnaceae</taxon>
        <taxon>Sphagnum</taxon>
    </lineage>
</organism>
<sequence length="238" mass="26276">MCELFLKPPQLFCEGFGTTTTATTEWVKLGLSSFVAVGAALVLTTQAAPALAEAAAEDNSAFQTYFGTAASASSYGGYGGNTSKKDSAEYIFDVPQGWKERLISKVEKGTNGTDSEFYNPRRKEEKTYLTYLAGFRKLGPRDNVLNNLALSDVNLQDIISSAESIRAEDKTEGGQLYYVYEIDSPVAHELIKVTCTKNKLYSHFVKAPNSEWNRDEPMLRHLHDSFQTVGSNEPLPIF</sequence>